<dbReference type="GO" id="GO:0050897">
    <property type="term" value="F:cobalt ion binding"/>
    <property type="evidence" value="ECO:0007669"/>
    <property type="project" value="InterPro"/>
</dbReference>
<dbReference type="InterPro" id="IPR050862">
    <property type="entry name" value="RdRp_reductase_class-2"/>
</dbReference>
<keyword evidence="9" id="KW-1015">Disulfide bond</keyword>
<dbReference type="PANTHER" id="PTHR43371:SF1">
    <property type="entry name" value="RIBONUCLEOSIDE-DIPHOSPHATE REDUCTASE"/>
    <property type="match status" value="1"/>
</dbReference>
<dbReference type="EC" id="1.17.4.1" evidence="3 13"/>
<dbReference type="Pfam" id="PF02867">
    <property type="entry name" value="Ribonuc_red_lgC"/>
    <property type="match status" value="2"/>
</dbReference>
<dbReference type="SUPFAM" id="SSF51998">
    <property type="entry name" value="PFL-like glycyl radical enzymes"/>
    <property type="match status" value="1"/>
</dbReference>
<keyword evidence="10 13" id="KW-0170">Cobalt</keyword>
<comment type="cofactor">
    <cofactor evidence="1 13">
        <name>adenosylcob(III)alamin</name>
        <dbReference type="ChEBI" id="CHEBI:18408"/>
    </cofactor>
</comment>
<comment type="caution">
    <text evidence="16">The sequence shown here is derived from an EMBL/GenBank/DDBJ whole genome shotgun (WGS) entry which is preliminary data.</text>
</comment>
<feature type="domain" description="Ribonucleotide reductase large subunit C-terminal" evidence="14">
    <location>
        <begin position="434"/>
        <end position="838"/>
    </location>
</feature>
<feature type="domain" description="Ribonucleotide reductase class II vitamin B12-dependent N-terminal" evidence="15">
    <location>
        <begin position="27"/>
        <end position="117"/>
    </location>
</feature>
<dbReference type="AlphaFoldDB" id="A0A968KTK8"/>
<comment type="catalytic activity">
    <reaction evidence="12 13">
        <text>a 2'-deoxyribonucleoside 5'-diphosphate + [thioredoxin]-disulfide + H2O = a ribonucleoside 5'-diphosphate + [thioredoxin]-dithiol</text>
        <dbReference type="Rhea" id="RHEA:23252"/>
        <dbReference type="Rhea" id="RHEA-COMP:10698"/>
        <dbReference type="Rhea" id="RHEA-COMP:10700"/>
        <dbReference type="ChEBI" id="CHEBI:15377"/>
        <dbReference type="ChEBI" id="CHEBI:29950"/>
        <dbReference type="ChEBI" id="CHEBI:50058"/>
        <dbReference type="ChEBI" id="CHEBI:57930"/>
        <dbReference type="ChEBI" id="CHEBI:73316"/>
        <dbReference type="EC" id="1.17.4.1"/>
    </reaction>
</comment>
<dbReference type="NCBIfam" id="TIGR02504">
    <property type="entry name" value="NrdJ_Z"/>
    <property type="match status" value="1"/>
</dbReference>
<evidence type="ECO:0000256" key="9">
    <source>
        <dbReference type="ARBA" id="ARBA00023157"/>
    </source>
</evidence>
<keyword evidence="5 13" id="KW-0846">Cobalamin</keyword>
<dbReference type="Pfam" id="PF08471">
    <property type="entry name" value="Ribonuc_red_2_N"/>
    <property type="match status" value="1"/>
</dbReference>
<evidence type="ECO:0000256" key="10">
    <source>
        <dbReference type="ARBA" id="ARBA00023285"/>
    </source>
</evidence>
<protein>
    <recommendedName>
        <fullName evidence="4 13">Vitamin B12-dependent ribonucleotide reductase</fullName>
        <ecNumber evidence="3 13">1.17.4.1</ecNumber>
    </recommendedName>
</protein>
<reference evidence="16" key="1">
    <citation type="submission" date="2020-03" db="EMBL/GenBank/DDBJ databases">
        <title>Spirochaetal bacteria isolated from arthropods constitute a novel genus Entomospira genus novum within the order Spirochaetales.</title>
        <authorList>
            <person name="Grana-Miraglia L."/>
            <person name="Sikutova S."/>
            <person name="Fingerle V."/>
            <person name="Sing A."/>
            <person name="Castillo-Ramirez S."/>
            <person name="Margos G."/>
            <person name="Rudolf I."/>
        </authorList>
    </citation>
    <scope>NUCLEOTIDE SEQUENCE</scope>
    <source>
        <strain evidence="16">BR208</strain>
    </source>
</reference>
<dbReference type="GO" id="GO:0031419">
    <property type="term" value="F:cobalamin binding"/>
    <property type="evidence" value="ECO:0007669"/>
    <property type="project" value="UniProtKB-KW"/>
</dbReference>
<evidence type="ECO:0000313" key="17">
    <source>
        <dbReference type="Proteomes" id="UP000752013"/>
    </source>
</evidence>
<dbReference type="RefSeq" id="WP_167703904.1">
    <property type="nucleotide sequence ID" value="NZ_CP118168.1"/>
</dbReference>
<evidence type="ECO:0000256" key="5">
    <source>
        <dbReference type="ARBA" id="ARBA00022628"/>
    </source>
</evidence>
<dbReference type="InterPro" id="IPR013678">
    <property type="entry name" value="RNR_2_N"/>
</dbReference>
<name>A0A968KTK8_9SPIO</name>
<dbReference type="InterPro" id="IPR000788">
    <property type="entry name" value="RNR_lg_C"/>
</dbReference>
<dbReference type="GO" id="GO:0071897">
    <property type="term" value="P:DNA biosynthetic process"/>
    <property type="evidence" value="ECO:0007669"/>
    <property type="project" value="UniProtKB-KW"/>
</dbReference>
<evidence type="ECO:0000256" key="13">
    <source>
        <dbReference type="RuleBase" id="RU364064"/>
    </source>
</evidence>
<dbReference type="GO" id="GO:0004748">
    <property type="term" value="F:ribonucleoside-diphosphate reductase activity, thioredoxin disulfide as acceptor"/>
    <property type="evidence" value="ECO:0007669"/>
    <property type="project" value="UniProtKB-EC"/>
</dbReference>
<accession>A0A968KTK8</accession>
<evidence type="ECO:0000256" key="3">
    <source>
        <dbReference type="ARBA" id="ARBA00012274"/>
    </source>
</evidence>
<keyword evidence="8 13" id="KW-0560">Oxidoreductase</keyword>
<dbReference type="GO" id="GO:0000166">
    <property type="term" value="F:nucleotide binding"/>
    <property type="evidence" value="ECO:0007669"/>
    <property type="project" value="UniProtKB-KW"/>
</dbReference>
<comment type="function">
    <text evidence="11 13">Catalyzes the reduction of ribonucleotides to deoxyribonucleotides. May function to provide a pool of deoxyribonucleotide precursors for DNA repair during oxygen limitation and/or for immediate growth after restoration of oxygen.</text>
</comment>
<dbReference type="Proteomes" id="UP000752013">
    <property type="component" value="Unassembled WGS sequence"/>
</dbReference>
<evidence type="ECO:0000259" key="15">
    <source>
        <dbReference type="Pfam" id="PF08471"/>
    </source>
</evidence>
<keyword evidence="17" id="KW-1185">Reference proteome</keyword>
<evidence type="ECO:0000259" key="14">
    <source>
        <dbReference type="Pfam" id="PF02867"/>
    </source>
</evidence>
<evidence type="ECO:0000256" key="8">
    <source>
        <dbReference type="ARBA" id="ARBA00023002"/>
    </source>
</evidence>
<dbReference type="Gene3D" id="3.20.70.20">
    <property type="match status" value="2"/>
</dbReference>
<evidence type="ECO:0000256" key="12">
    <source>
        <dbReference type="ARBA" id="ARBA00047754"/>
    </source>
</evidence>
<comment type="similarity">
    <text evidence="2 13">Belongs to the ribonucleoside diphosphate reductase class-2 family.</text>
</comment>
<dbReference type="InterPro" id="IPR013344">
    <property type="entry name" value="RNR_NrdJ/NrdZ"/>
</dbReference>
<keyword evidence="7 13" id="KW-0547">Nucleotide-binding</keyword>
<evidence type="ECO:0000256" key="1">
    <source>
        <dbReference type="ARBA" id="ARBA00001922"/>
    </source>
</evidence>
<evidence type="ECO:0000313" key="16">
    <source>
        <dbReference type="EMBL" id="NIZ47491.1"/>
    </source>
</evidence>
<evidence type="ECO:0000256" key="11">
    <source>
        <dbReference type="ARBA" id="ARBA00025437"/>
    </source>
</evidence>
<dbReference type="EMBL" id="JAATLK010000001">
    <property type="protein sequence ID" value="NIZ47491.1"/>
    <property type="molecule type" value="Genomic_DNA"/>
</dbReference>
<dbReference type="CDD" id="cd02888">
    <property type="entry name" value="RNR_II_dimer"/>
    <property type="match status" value="1"/>
</dbReference>
<proteinExistence type="inferred from homology"/>
<gene>
    <name evidence="16" type="ORF">HCT46_06155</name>
</gene>
<dbReference type="PRINTS" id="PR01183">
    <property type="entry name" value="RIBORDTASEM1"/>
</dbReference>
<keyword evidence="6 13" id="KW-0237">DNA synthesis</keyword>
<evidence type="ECO:0000256" key="7">
    <source>
        <dbReference type="ARBA" id="ARBA00022741"/>
    </source>
</evidence>
<evidence type="ECO:0000256" key="2">
    <source>
        <dbReference type="ARBA" id="ARBA00007405"/>
    </source>
</evidence>
<feature type="domain" description="Ribonucleotide reductase large subunit C-terminal" evidence="14">
    <location>
        <begin position="170"/>
        <end position="290"/>
    </location>
</feature>
<evidence type="ECO:0000256" key="4">
    <source>
        <dbReference type="ARBA" id="ARBA00014409"/>
    </source>
</evidence>
<dbReference type="PANTHER" id="PTHR43371">
    <property type="entry name" value="VITAMIN B12-DEPENDENT RIBONUCLEOTIDE REDUCTASE"/>
    <property type="match status" value="1"/>
</dbReference>
<evidence type="ECO:0000256" key="6">
    <source>
        <dbReference type="ARBA" id="ARBA00022634"/>
    </source>
</evidence>
<sequence length="913" mass="102412">MSVLKIERVYTKECAGDPYQGIQFVERSVEIISGEGITIFKQDRVIVPDFWSMNAVTILAKNYFRQTVNNGKGESDLRDVIERLTRAWTSVEYTHLLLTEEQRAILKDEYSYMLAHQIMAPNSPQWFNTGLYEMYNMPPKANGEMRYYVDDRTKQIVATEDDTRRAQAHACFIVGLEDNLVGDAGIYEAITTNAKLFKLGSGSGLSMTKLRAKNDSLSGGGNSSGPLSFAKVIDASAASIKSGGTTRRAAQMITIDVEHDDVLDFINWKGEEESKLATLVHGSKLLREFWFALTGWIRYFVKEDLGTFNDWSNEQITARVRFHVQELYGYLIEHKELEPKMEILDVIALYLQRGVDEKNILRSVRALHEMTIETFFSSLSGLQQVFRDNCPYPLYNYDFNGAGVQSLTGQSVNISIRAGDQFFDEALQDGASKSAYILRQIALRAWESADPALQYRDVINSWHTCPESGSINSSNPCSEFMFLDNTACNLASINLAKFVDKNKQFDYSTFSKVVAMLTIMLETSITMAHFPTKEIAWNSYRYRPLGLGYCNIGYMLALMNLPYGNDRRTFHITRAITGVMQASAYQTSARMAHIIGPFDGYQKNEKAMIAVLERHAIWAKTLQPSTLSSEDLDVLGDAYRRQEEMLKGEDDEHYNSLYAFTQTLWQSTVAEARQYGVRNAQATVIAPTGTIGFVMDAATTGIEPEFSYKTMKKVMDGSWMELSSATFEAYLKSNVSEEEEMKILQAMHENGNDFVAALSDFSCDVQEKLLHLVKVANSINPSQNLTAEDHLLMMSAAQPMLSGAISKTINLHHGASIRDIENIFVEAWRLGLKGVTVYRDGCKGSQPLNIQSKNGISPLEQLKNRMIDTTRDSQERHVDDDTEIICAICGSRGLRNNGTCYICAVCGATTGCS</sequence>
<organism evidence="16 17">
    <name type="scientific">Entomospira nematocerorum</name>
    <dbReference type="NCBI Taxonomy" id="2719987"/>
    <lineage>
        <taxon>Bacteria</taxon>
        <taxon>Pseudomonadati</taxon>
        <taxon>Spirochaetota</taxon>
        <taxon>Spirochaetia</taxon>
        <taxon>Spirochaetales</taxon>
        <taxon>Spirochaetaceae</taxon>
        <taxon>Entomospira</taxon>
    </lineage>
</organism>